<feature type="compositionally biased region" description="Acidic residues" evidence="14">
    <location>
        <begin position="689"/>
        <end position="699"/>
    </location>
</feature>
<evidence type="ECO:0000259" key="16">
    <source>
        <dbReference type="Pfam" id="PF00905"/>
    </source>
</evidence>
<dbReference type="AlphaFoldDB" id="A0A2V3W031"/>
<feature type="domain" description="Penicillin-binding protein transpeptidase" evidence="16">
    <location>
        <begin position="343"/>
        <end position="671"/>
    </location>
</feature>
<feature type="transmembrane region" description="Helical" evidence="15">
    <location>
        <begin position="12"/>
        <end position="35"/>
    </location>
</feature>
<comment type="pathway">
    <text evidence="3">Cell wall biogenesis; peptidoglycan biosynthesis.</text>
</comment>
<evidence type="ECO:0000256" key="10">
    <source>
        <dbReference type="ARBA" id="ARBA00022989"/>
    </source>
</evidence>
<evidence type="ECO:0000259" key="17">
    <source>
        <dbReference type="Pfam" id="PF03717"/>
    </source>
</evidence>
<evidence type="ECO:0000256" key="4">
    <source>
        <dbReference type="ARBA" id="ARBA00007171"/>
    </source>
</evidence>
<dbReference type="GO" id="GO:0008658">
    <property type="term" value="F:penicillin binding"/>
    <property type="evidence" value="ECO:0007669"/>
    <property type="project" value="InterPro"/>
</dbReference>
<evidence type="ECO:0000256" key="14">
    <source>
        <dbReference type="SAM" id="MobiDB-lite"/>
    </source>
</evidence>
<dbReference type="GO" id="GO:0009002">
    <property type="term" value="F:serine-type D-Ala-D-Ala carboxypeptidase activity"/>
    <property type="evidence" value="ECO:0007669"/>
    <property type="project" value="UniProtKB-EC"/>
</dbReference>
<dbReference type="RefSeq" id="WP_244916483.1">
    <property type="nucleotide sequence ID" value="NZ_JADIJL010000012.1"/>
</dbReference>
<keyword evidence="12" id="KW-0961">Cell wall biogenesis/degradation</keyword>
<dbReference type="GO" id="GO:0005886">
    <property type="term" value="C:plasma membrane"/>
    <property type="evidence" value="ECO:0007669"/>
    <property type="project" value="UniProtKB-SubCell"/>
</dbReference>
<dbReference type="InterPro" id="IPR005311">
    <property type="entry name" value="PBP_dimer"/>
</dbReference>
<sequence length="699" mass="79077">MDKKKNKESRVPFRLNILFFIVFILFSILVLQLGIVQILQGESFQEEIDRTIQDTSRSPVPRGKMFDRNGEVVVDNQPLYSITYTPPKRVQAEDKLKLAKKLTNFITMEKNEIKKITEHNKKEYWYLNNVEKAVERLTDNEIEKLDDVEQYKLALKRITEEDISDFTDEDLQIIAIKRQLDKAYALTPEVIKNKDITVKEYAKIAEHLSDLPGINATTDWERQYKYNDTIKSIIGSITSQDQGIPAEKEDYYLTRGYNRNDRVGKSGLEEQYEDVLRGRKEQVQYTTTKTGNVIGSDIVVDGERGKDLVLSLDMEYQELADEILLKELKAAKGRGNYYLEDVLAIVLNPKTGEILALSGQHYNKETNEYENTPHKVLYDAHRPGSTVKGATVLAGLQSGVITPGQYFTDSPIKIADTPLKGSYKPLGSVDDSSALKLSSNVYMFYIGLRMAGEYRYPFPSNAKAALNPEGMRLMRNYFNQFGLGLSTGVDFPFESTGYVGPDSTKIMDLAIGQYDTYTTLQLGQYVATIANDGKRVQPHLVKEIRNPSVDNELGSVYKVNHPNVLNEIDIDPSYVKRVQTGFWRVFNEVNGTGYRNWAGNGYGAVGKTGTAENEVYLKRDDGSTYRVDVENLALVGYAPYDDPEVAFAVIVPQLTKKSGADINHKIGRQLLDTYFKLKENRSSSGNDGEMTDDEEQNEE</sequence>
<dbReference type="InterPro" id="IPR036138">
    <property type="entry name" value="PBP_dimer_sf"/>
</dbReference>
<dbReference type="SUPFAM" id="SSF56519">
    <property type="entry name" value="Penicillin binding protein dimerisation domain"/>
    <property type="match status" value="1"/>
</dbReference>
<comment type="catalytic activity">
    <reaction evidence="13">
        <text>Preferential cleavage: (Ac)2-L-Lys-D-Ala-|-D-Ala. Also transpeptidation of peptidyl-alanyl moieties that are N-acyl substituents of D-alanine.</text>
        <dbReference type="EC" id="3.4.16.4"/>
    </reaction>
</comment>
<accession>A0A2V3W031</accession>
<comment type="similarity">
    <text evidence="4">Belongs to the transpeptidase family.</text>
</comment>
<evidence type="ECO:0000313" key="19">
    <source>
        <dbReference type="Proteomes" id="UP000247978"/>
    </source>
</evidence>
<dbReference type="Pfam" id="PF00905">
    <property type="entry name" value="Transpeptidase"/>
    <property type="match status" value="1"/>
</dbReference>
<gene>
    <name evidence="18" type="ORF">DFR56_10714</name>
</gene>
<evidence type="ECO:0000256" key="7">
    <source>
        <dbReference type="ARBA" id="ARBA00022692"/>
    </source>
</evidence>
<name>A0A2V3W031_9BACI</name>
<dbReference type="InterPro" id="IPR050515">
    <property type="entry name" value="Beta-lactam/transpept"/>
</dbReference>
<evidence type="ECO:0000256" key="13">
    <source>
        <dbReference type="ARBA" id="ARBA00034000"/>
    </source>
</evidence>
<evidence type="ECO:0000256" key="3">
    <source>
        <dbReference type="ARBA" id="ARBA00004752"/>
    </source>
</evidence>
<dbReference type="Gene3D" id="3.40.710.10">
    <property type="entry name" value="DD-peptidase/beta-lactamase superfamily"/>
    <property type="match status" value="1"/>
</dbReference>
<comment type="subcellular location">
    <subcellularLocation>
        <location evidence="2">Cell membrane</location>
    </subcellularLocation>
    <subcellularLocation>
        <location evidence="1">Membrane</location>
        <topology evidence="1">Single-pass membrane protein</topology>
    </subcellularLocation>
</comment>
<evidence type="ECO:0000256" key="5">
    <source>
        <dbReference type="ARBA" id="ARBA00012448"/>
    </source>
</evidence>
<keyword evidence="7 15" id="KW-0812">Transmembrane</keyword>
<evidence type="ECO:0000256" key="2">
    <source>
        <dbReference type="ARBA" id="ARBA00004236"/>
    </source>
</evidence>
<dbReference type="GO" id="GO:0071555">
    <property type="term" value="P:cell wall organization"/>
    <property type="evidence" value="ECO:0007669"/>
    <property type="project" value="UniProtKB-KW"/>
</dbReference>
<keyword evidence="8" id="KW-0133">Cell shape</keyword>
<dbReference type="GO" id="GO:0071972">
    <property type="term" value="F:peptidoglycan L,D-transpeptidase activity"/>
    <property type="evidence" value="ECO:0007669"/>
    <property type="project" value="TreeGrafter"/>
</dbReference>
<evidence type="ECO:0000256" key="12">
    <source>
        <dbReference type="ARBA" id="ARBA00023316"/>
    </source>
</evidence>
<dbReference type="PANTHER" id="PTHR30627">
    <property type="entry name" value="PEPTIDOGLYCAN D,D-TRANSPEPTIDASE"/>
    <property type="match status" value="1"/>
</dbReference>
<keyword evidence="11 15" id="KW-0472">Membrane</keyword>
<dbReference type="EMBL" id="QJJQ01000007">
    <property type="protein sequence ID" value="PXW86501.1"/>
    <property type="molecule type" value="Genomic_DNA"/>
</dbReference>
<dbReference type="PANTHER" id="PTHR30627:SF2">
    <property type="entry name" value="PEPTIDOGLYCAN D,D-TRANSPEPTIDASE MRDA"/>
    <property type="match status" value="1"/>
</dbReference>
<keyword evidence="6" id="KW-1003">Cell membrane</keyword>
<proteinExistence type="inferred from homology"/>
<protein>
    <recommendedName>
        <fullName evidence="5">serine-type D-Ala-D-Ala carboxypeptidase</fullName>
        <ecNumber evidence="5">3.4.16.4</ecNumber>
    </recommendedName>
</protein>
<dbReference type="Gene3D" id="3.90.1310.10">
    <property type="entry name" value="Penicillin-binding protein 2a (Domain 2)"/>
    <property type="match status" value="1"/>
</dbReference>
<organism evidence="18 19">
    <name type="scientific">Pseudogracilibacillus auburnensis</name>
    <dbReference type="NCBI Taxonomy" id="1494959"/>
    <lineage>
        <taxon>Bacteria</taxon>
        <taxon>Bacillati</taxon>
        <taxon>Bacillota</taxon>
        <taxon>Bacilli</taxon>
        <taxon>Bacillales</taxon>
        <taxon>Bacillaceae</taxon>
        <taxon>Pseudogracilibacillus</taxon>
    </lineage>
</organism>
<dbReference type="Pfam" id="PF03717">
    <property type="entry name" value="PBP_dimer"/>
    <property type="match status" value="1"/>
</dbReference>
<evidence type="ECO:0000256" key="6">
    <source>
        <dbReference type="ARBA" id="ARBA00022475"/>
    </source>
</evidence>
<keyword evidence="19" id="KW-1185">Reference proteome</keyword>
<evidence type="ECO:0000313" key="18">
    <source>
        <dbReference type="EMBL" id="PXW86501.1"/>
    </source>
</evidence>
<evidence type="ECO:0000256" key="1">
    <source>
        <dbReference type="ARBA" id="ARBA00004167"/>
    </source>
</evidence>
<evidence type="ECO:0000256" key="8">
    <source>
        <dbReference type="ARBA" id="ARBA00022960"/>
    </source>
</evidence>
<dbReference type="InterPro" id="IPR012338">
    <property type="entry name" value="Beta-lactam/transpept-like"/>
</dbReference>
<dbReference type="Gene3D" id="1.10.10.1230">
    <property type="entry name" value="Penicillin-binding protein, N-terminal non-catalytic domain, head sub-domain"/>
    <property type="match status" value="1"/>
</dbReference>
<feature type="domain" description="Penicillin-binding protein dimerisation" evidence="17">
    <location>
        <begin position="58"/>
        <end position="295"/>
    </location>
</feature>
<evidence type="ECO:0000256" key="9">
    <source>
        <dbReference type="ARBA" id="ARBA00022984"/>
    </source>
</evidence>
<dbReference type="GO" id="GO:0008360">
    <property type="term" value="P:regulation of cell shape"/>
    <property type="evidence" value="ECO:0007669"/>
    <property type="project" value="UniProtKB-KW"/>
</dbReference>
<keyword evidence="10 15" id="KW-1133">Transmembrane helix</keyword>
<dbReference type="Proteomes" id="UP000247978">
    <property type="component" value="Unassembled WGS sequence"/>
</dbReference>
<dbReference type="GO" id="GO:0009252">
    <property type="term" value="P:peptidoglycan biosynthetic process"/>
    <property type="evidence" value="ECO:0007669"/>
    <property type="project" value="UniProtKB-UniPathway"/>
</dbReference>
<comment type="caution">
    <text evidence="18">The sequence shown here is derived from an EMBL/GenBank/DDBJ whole genome shotgun (WGS) entry which is preliminary data.</text>
</comment>
<dbReference type="EC" id="3.4.16.4" evidence="5"/>
<reference evidence="18 19" key="1">
    <citation type="submission" date="2018-05" db="EMBL/GenBank/DDBJ databases">
        <title>Genomic Encyclopedia of Type Strains, Phase IV (KMG-IV): sequencing the most valuable type-strain genomes for metagenomic binning, comparative biology and taxonomic classification.</title>
        <authorList>
            <person name="Goeker M."/>
        </authorList>
    </citation>
    <scope>NUCLEOTIDE SEQUENCE [LARGE SCALE GENOMIC DNA]</scope>
    <source>
        <strain evidence="18 19">DSM 28556</strain>
    </source>
</reference>
<dbReference type="SUPFAM" id="SSF56601">
    <property type="entry name" value="beta-lactamase/transpeptidase-like"/>
    <property type="match status" value="1"/>
</dbReference>
<feature type="region of interest" description="Disordered" evidence="14">
    <location>
        <begin position="680"/>
        <end position="699"/>
    </location>
</feature>
<dbReference type="InterPro" id="IPR001460">
    <property type="entry name" value="PCN-bd_Tpept"/>
</dbReference>
<dbReference type="UniPathway" id="UPA00219"/>
<evidence type="ECO:0000256" key="15">
    <source>
        <dbReference type="SAM" id="Phobius"/>
    </source>
</evidence>
<keyword evidence="9" id="KW-0573">Peptidoglycan synthesis</keyword>
<evidence type="ECO:0000256" key="11">
    <source>
        <dbReference type="ARBA" id="ARBA00023136"/>
    </source>
</evidence>